<dbReference type="EMBL" id="LVYI01000005">
    <property type="protein sequence ID" value="OAP59616.1"/>
    <property type="molecule type" value="Genomic_DNA"/>
</dbReference>
<dbReference type="Proteomes" id="UP000078343">
    <property type="component" value="Unassembled WGS sequence"/>
</dbReference>
<dbReference type="RefSeq" id="XP_018692983.1">
    <property type="nucleotide sequence ID" value="XM_018838423.1"/>
</dbReference>
<reference evidence="2 3" key="1">
    <citation type="submission" date="2016-04" db="EMBL/GenBank/DDBJ databases">
        <title>Draft genome of Fonsecaea erecta CBS 125763.</title>
        <authorList>
            <person name="Weiss V.A."/>
            <person name="Vicente V.A."/>
            <person name="Raittz R.T."/>
            <person name="Moreno L.F."/>
            <person name="De Souza E.M."/>
            <person name="Pedrosa F.O."/>
            <person name="Steffens M.B."/>
            <person name="Faoro H."/>
            <person name="Tadra-Sfeir M.Z."/>
            <person name="Najafzadeh M.J."/>
            <person name="Felipe M.S."/>
            <person name="Teixeira M."/>
            <person name="Sun J."/>
            <person name="Xi L."/>
            <person name="Gomes R."/>
            <person name="De Azevedo C.M."/>
            <person name="Salgado C.G."/>
            <person name="Da Silva M.B."/>
            <person name="Nascimento M.F."/>
            <person name="Queiroz-Telles F."/>
            <person name="Attili D.S."/>
            <person name="Gorbushina A."/>
        </authorList>
    </citation>
    <scope>NUCLEOTIDE SEQUENCE [LARGE SCALE GENOMIC DNA]</scope>
    <source>
        <strain evidence="2 3">CBS 125763</strain>
    </source>
</reference>
<name>A0A178ZJN3_9EURO</name>
<accession>A0A178ZJN3</accession>
<dbReference type="AlphaFoldDB" id="A0A178ZJN3"/>
<dbReference type="GO" id="GO:0031511">
    <property type="term" value="C:Mis6-Sim4 complex"/>
    <property type="evidence" value="ECO:0007669"/>
    <property type="project" value="TreeGrafter"/>
</dbReference>
<dbReference type="OrthoDB" id="2311687at2759"/>
<feature type="compositionally biased region" description="Acidic residues" evidence="1">
    <location>
        <begin position="107"/>
        <end position="127"/>
    </location>
</feature>
<organism evidence="2 3">
    <name type="scientific">Fonsecaea erecta</name>
    <dbReference type="NCBI Taxonomy" id="1367422"/>
    <lineage>
        <taxon>Eukaryota</taxon>
        <taxon>Fungi</taxon>
        <taxon>Dikarya</taxon>
        <taxon>Ascomycota</taxon>
        <taxon>Pezizomycotina</taxon>
        <taxon>Eurotiomycetes</taxon>
        <taxon>Chaetothyriomycetidae</taxon>
        <taxon>Chaetothyriales</taxon>
        <taxon>Herpotrichiellaceae</taxon>
        <taxon>Fonsecaea</taxon>
    </lineage>
</organism>
<evidence type="ECO:0000256" key="1">
    <source>
        <dbReference type="SAM" id="MobiDB-lite"/>
    </source>
</evidence>
<dbReference type="PANTHER" id="PTHR28064:SF1">
    <property type="entry name" value="INNER KINETOCHORE SUBUNIT NKP2"/>
    <property type="match status" value="1"/>
</dbReference>
<evidence type="ECO:0000313" key="3">
    <source>
        <dbReference type="Proteomes" id="UP000078343"/>
    </source>
</evidence>
<protein>
    <submittedName>
        <fullName evidence="2">Uncharacterized protein</fullName>
    </submittedName>
</protein>
<proteinExistence type="predicted"/>
<dbReference type="GO" id="GO:0007059">
    <property type="term" value="P:chromosome segregation"/>
    <property type="evidence" value="ECO:0007669"/>
    <property type="project" value="TreeGrafter"/>
</dbReference>
<feature type="region of interest" description="Disordered" evidence="1">
    <location>
        <begin position="204"/>
        <end position="223"/>
    </location>
</feature>
<evidence type="ECO:0000313" key="2">
    <source>
        <dbReference type="EMBL" id="OAP59616.1"/>
    </source>
</evidence>
<dbReference type="GeneID" id="30011082"/>
<dbReference type="PANTHER" id="PTHR28064">
    <property type="entry name" value="INNER KINETOCHORE SUBUNIT NKP2"/>
    <property type="match status" value="1"/>
</dbReference>
<gene>
    <name evidence="2" type="ORF">AYL99_06914</name>
</gene>
<feature type="region of interest" description="Disordered" evidence="1">
    <location>
        <begin position="95"/>
        <end position="140"/>
    </location>
</feature>
<dbReference type="STRING" id="1367422.A0A178ZJN3"/>
<dbReference type="InterPro" id="IPR018565">
    <property type="entry name" value="Nkp2/Cnl2"/>
</dbReference>
<dbReference type="Pfam" id="PF09447">
    <property type="entry name" value="Cnl2_NKP2"/>
    <property type="match status" value="1"/>
</dbReference>
<sequence length="249" mass="27631">MPPQTPSESEILTSYLLHPSPLPTILPYKSFLALLPPSASSARLHPTELKRLYRELQFQRDIVIDDVRRRIDDECRRSVELTARLGRQIMREEGLKRGRKRKRTGVDDNENADEAADSDVDDEEEETHFDTALHNGQPLGNTLPTPTTKHNHSTKTLLAAMATAGDDLVAEIADLEFQIDVLRQQSQDTVGNLSDLRYGRFATAGGRMSGDRGGSNTAADTKDELLNETVDDIAGAIRELRDTLVNALS</sequence>
<comment type="caution">
    <text evidence="2">The sequence shown here is derived from an EMBL/GenBank/DDBJ whole genome shotgun (WGS) entry which is preliminary data.</text>
</comment>
<keyword evidence="3" id="KW-1185">Reference proteome</keyword>